<dbReference type="PANTHER" id="PTHR12526:SF630">
    <property type="entry name" value="GLYCOSYLTRANSFERASE"/>
    <property type="match status" value="1"/>
</dbReference>
<evidence type="ECO:0000259" key="2">
    <source>
        <dbReference type="Pfam" id="PF13439"/>
    </source>
</evidence>
<evidence type="ECO:0000259" key="1">
    <source>
        <dbReference type="Pfam" id="PF00534"/>
    </source>
</evidence>
<feature type="domain" description="Glycosyl transferase family 1" evidence="1">
    <location>
        <begin position="177"/>
        <end position="343"/>
    </location>
</feature>
<dbReference type="CDD" id="cd03801">
    <property type="entry name" value="GT4_PimA-like"/>
    <property type="match status" value="1"/>
</dbReference>
<dbReference type="PANTHER" id="PTHR12526">
    <property type="entry name" value="GLYCOSYLTRANSFERASE"/>
    <property type="match status" value="1"/>
</dbReference>
<gene>
    <name evidence="3" type="ORF">ENO10_03300</name>
</gene>
<dbReference type="AlphaFoldDB" id="A0A7C2M3V2"/>
<evidence type="ECO:0000313" key="3">
    <source>
        <dbReference type="EMBL" id="HER40225.1"/>
    </source>
</evidence>
<dbReference type="InterPro" id="IPR028098">
    <property type="entry name" value="Glyco_trans_4-like_N"/>
</dbReference>
<dbReference type="GO" id="GO:0016757">
    <property type="term" value="F:glycosyltransferase activity"/>
    <property type="evidence" value="ECO:0007669"/>
    <property type="project" value="InterPro"/>
</dbReference>
<dbReference type="EMBL" id="DSEE01000242">
    <property type="protein sequence ID" value="HER40225.1"/>
    <property type="molecule type" value="Genomic_DNA"/>
</dbReference>
<reference evidence="3" key="1">
    <citation type="journal article" date="2020" name="mSystems">
        <title>Genome- and Community-Level Interaction Insights into Carbon Utilization and Element Cycling Functions of Hydrothermarchaeota in Hydrothermal Sediment.</title>
        <authorList>
            <person name="Zhou Z."/>
            <person name="Liu Y."/>
            <person name="Xu W."/>
            <person name="Pan J."/>
            <person name="Luo Z.H."/>
            <person name="Li M."/>
        </authorList>
    </citation>
    <scope>NUCLEOTIDE SEQUENCE [LARGE SCALE GENOMIC DNA]</scope>
    <source>
        <strain evidence="3">SpSt-1235</strain>
    </source>
</reference>
<dbReference type="InterPro" id="IPR001296">
    <property type="entry name" value="Glyco_trans_1"/>
</dbReference>
<dbReference type="SUPFAM" id="SSF53756">
    <property type="entry name" value="UDP-Glycosyltransferase/glycogen phosphorylase"/>
    <property type="match status" value="1"/>
</dbReference>
<sequence length="370" mass="42582">MNVLHISAVKNWGGGENHIENLCLELKRTNPEVSNLILCTHGKKFHERLKGSGIDHETASLKVNFDARFVFKIINLCKRRKIDLIHLHDPRAMALAIFADKFSSLPPFVFSKKISFPVKKRKQTLYKYNYPKIKKYLCVSNHTKAIMAEAVLDRKKLTTIYHGTRIDNKSDQTPFLLRKKFGIKDSEVIIGNIANHHKAKKLESFIEVADHLINQKGHREFHFVQIGTFTERTPALEEKVKELRLEQNVHFLGYTPNASNFLPQFDITLITSSNEGMPQVIYESFYHKVPVVSTNVAGIPEIVKDGKNGFLADKFDHIKLSELILHVRNNPEEMKEITERSRKDLLEKYTTTKMAQNTLAEYKKIVYGIS</sequence>
<dbReference type="Pfam" id="PF00534">
    <property type="entry name" value="Glycos_transf_1"/>
    <property type="match status" value="1"/>
</dbReference>
<accession>A0A7C2M3V2</accession>
<feature type="domain" description="Glycosyltransferase subfamily 4-like N-terminal" evidence="2">
    <location>
        <begin position="12"/>
        <end position="165"/>
    </location>
</feature>
<organism evidence="3">
    <name type="scientific">Salinimicrobium catena</name>
    <dbReference type="NCBI Taxonomy" id="390640"/>
    <lineage>
        <taxon>Bacteria</taxon>
        <taxon>Pseudomonadati</taxon>
        <taxon>Bacteroidota</taxon>
        <taxon>Flavobacteriia</taxon>
        <taxon>Flavobacteriales</taxon>
        <taxon>Flavobacteriaceae</taxon>
        <taxon>Salinimicrobium</taxon>
    </lineage>
</organism>
<comment type="caution">
    <text evidence="3">The sequence shown here is derived from an EMBL/GenBank/DDBJ whole genome shotgun (WGS) entry which is preliminary data.</text>
</comment>
<name>A0A7C2M3V2_9FLAO</name>
<protein>
    <submittedName>
        <fullName evidence="3">Glycosyltransferase family 1 protein</fullName>
    </submittedName>
</protein>
<proteinExistence type="predicted"/>
<dbReference type="Gene3D" id="3.40.50.2000">
    <property type="entry name" value="Glycogen Phosphorylase B"/>
    <property type="match status" value="2"/>
</dbReference>
<dbReference type="Proteomes" id="UP000885753">
    <property type="component" value="Unassembled WGS sequence"/>
</dbReference>
<dbReference type="Pfam" id="PF13439">
    <property type="entry name" value="Glyco_transf_4"/>
    <property type="match status" value="1"/>
</dbReference>